<feature type="transmembrane region" description="Helical" evidence="2">
    <location>
        <begin position="588"/>
        <end position="607"/>
    </location>
</feature>
<dbReference type="InterPro" id="IPR023393">
    <property type="entry name" value="START-like_dom_sf"/>
</dbReference>
<dbReference type="PANTHER" id="PTHR34560:SF1">
    <property type="entry name" value="START DOMAIN-CONTAINING PROTEIN"/>
    <property type="match status" value="1"/>
</dbReference>
<name>I2CQT7_NANGC</name>
<evidence type="ECO:0000313" key="3">
    <source>
        <dbReference type="EMBL" id="AFJ69270.1"/>
    </source>
</evidence>
<feature type="transmembrane region" description="Helical" evidence="2">
    <location>
        <begin position="556"/>
        <end position="576"/>
    </location>
</feature>
<sequence length="705" mass="77546">MSSAAVMMPRPGREERQRGGMGRTYRISMEGLQDLSKTSTVGPTPRGRRKKKKKGGKEAYGQGAHSPGPMETHGEENGEMAPLKKPPALEVMASRDDRFPSYNVDIAKVKAMQVTEENYGEAMDLALLLGKDSRYLLAHHLVVQLDALAPSLPPLATALAKEGENVIWDRIRRRGQACSDALKVEDGDGGWIFAQSLFGMDTYYKYDEGKLYCKVEGDFENCAVLDQLAIIREGDLWNKWAPFVNRSAVLKRFGPTPSADMALHFNLNMPLLTRDCVVRGYACDGMEDAVILLMADSTEELEGMPVPPKPTGWVVDRMDVKNFRCKITCKSPTSGRIVLSSILDPKTNLPPSLVNFATKQLVGVLIYLLQEASRKVKADPVKNHHAKKIREESDFYRHWLLPRARLYNKTHGWSHVPMAALEGFDPPTPALTPVESRSESGGATAVGSLSKSSAPITTSKGNPVMSGNEMAKAKKKKLRFNFFKSSKKKKAEREAAAAAAAAAAMAPPQENLLTTILMTPVRLLSPRLQATPSPGSKKTPRSSRSGSPYRRANAPWTFALLMASYFALKASTLAILLRTYTGILGETLFLMGLLQVVLHLSVIHGFFEPGYVGRIFDDRAHLTLPAARLALSAATGMGGIVASLAAFFRVYRIQILPREGMPDGEFVRSASSLNQWWNTALILLLILLVVRPDWARKALREVTLS</sequence>
<dbReference type="EMBL" id="JU980207">
    <property type="protein sequence ID" value="AFJ69270.1"/>
    <property type="molecule type" value="mRNA"/>
</dbReference>
<keyword evidence="2" id="KW-1133">Transmembrane helix</keyword>
<feature type="compositionally biased region" description="Basic residues" evidence="1">
    <location>
        <begin position="46"/>
        <end position="55"/>
    </location>
</feature>
<dbReference type="SUPFAM" id="SSF55961">
    <property type="entry name" value="Bet v1-like"/>
    <property type="match status" value="1"/>
</dbReference>
<dbReference type="AlphaFoldDB" id="I2CQT7"/>
<keyword evidence="2" id="KW-0472">Membrane</keyword>
<evidence type="ECO:0000256" key="2">
    <source>
        <dbReference type="SAM" id="Phobius"/>
    </source>
</evidence>
<feature type="compositionally biased region" description="Polar residues" evidence="1">
    <location>
        <begin position="447"/>
        <end position="461"/>
    </location>
</feature>
<accession>I2CQT7</accession>
<protein>
    <submittedName>
        <fullName evidence="3">Transmembrane protein</fullName>
    </submittedName>
</protein>
<organism evidence="3">
    <name type="scientific">Nannochloropsis gaditana (strain CCMP526)</name>
    <name type="common">Green microalga</name>
    <name type="synonym">Microchloropsis gaditana</name>
    <dbReference type="NCBI Taxonomy" id="1093141"/>
    <lineage>
        <taxon>Eukaryota</taxon>
        <taxon>Sar</taxon>
        <taxon>Stramenopiles</taxon>
        <taxon>Ochrophyta</taxon>
        <taxon>Eustigmatophyceae</taxon>
        <taxon>Eustigmatales</taxon>
        <taxon>Monodopsidaceae</taxon>
        <taxon>Nannochloropsis</taxon>
    </lineage>
</organism>
<feature type="region of interest" description="Disordered" evidence="1">
    <location>
        <begin position="1"/>
        <end position="82"/>
    </location>
</feature>
<feature type="region of interest" description="Disordered" evidence="1">
    <location>
        <begin position="527"/>
        <end position="549"/>
    </location>
</feature>
<keyword evidence="2 3" id="KW-0812">Transmembrane</keyword>
<dbReference type="Gene3D" id="3.30.530.20">
    <property type="match status" value="1"/>
</dbReference>
<dbReference type="PANTHER" id="PTHR34560">
    <property type="entry name" value="POLYKETIDE CYCLASE/DEHYDRASE/LIPID TRANSPORT SUPERFAMILY PROTEIN"/>
    <property type="match status" value="1"/>
</dbReference>
<proteinExistence type="evidence at transcript level"/>
<evidence type="ECO:0000256" key="1">
    <source>
        <dbReference type="SAM" id="MobiDB-lite"/>
    </source>
</evidence>
<reference evidence="3" key="2">
    <citation type="journal article" date="2012" name="Nat. Commun.">
        <title>Draft genome sequence and genetic transformation of the oleaginous alga Nannochloropis gaditana.</title>
        <authorList>
            <person name="Radakovits R."/>
            <person name="Jinkerson R.E."/>
            <person name="Fuerstenberg S.I."/>
            <person name="Tae H."/>
            <person name="Settlage R.E."/>
            <person name="Boore J.L."/>
            <person name="Posewitz M.C."/>
        </authorList>
    </citation>
    <scope>NUCLEOTIDE SEQUENCE</scope>
    <source>
        <strain evidence="3">CCMP526</strain>
    </source>
</reference>
<feature type="region of interest" description="Disordered" evidence="1">
    <location>
        <begin position="428"/>
        <end position="468"/>
    </location>
</feature>
<reference evidence="3" key="1">
    <citation type="journal article" date="2012" name="Bioengineered">
        <title>Additional insights into the genome of the oleaginous model alga Nannochloropsis gaditana.</title>
        <authorList>
            <person name="Jinkerson R.E."/>
            <person name="Radakovits R."/>
            <person name="Posewitz M.C."/>
        </authorList>
    </citation>
    <scope>NUCLEOTIDE SEQUENCE</scope>
    <source>
        <strain evidence="3">CCMP526</strain>
    </source>
</reference>
<gene>
    <name evidence="3" type="ORF">NGATSA_3007800</name>
</gene>
<feature type="transmembrane region" description="Helical" evidence="2">
    <location>
        <begin position="627"/>
        <end position="651"/>
    </location>
</feature>